<dbReference type="CDD" id="cd00002">
    <property type="entry name" value="YbaK_deacylase"/>
    <property type="match status" value="1"/>
</dbReference>
<dbReference type="NCBIfam" id="TIGR00011">
    <property type="entry name" value="YbaK_EbsC"/>
    <property type="match status" value="1"/>
</dbReference>
<evidence type="ECO:0000256" key="2">
    <source>
        <dbReference type="ARBA" id="ARBA00022917"/>
    </source>
</evidence>
<dbReference type="AlphaFoldDB" id="A0A918S542"/>
<dbReference type="InterPro" id="IPR007214">
    <property type="entry name" value="YbaK/aa-tRNA-synth-assoc-dom"/>
</dbReference>
<dbReference type="EC" id="4.2.-.-" evidence="4"/>
<dbReference type="PIRSF" id="PIRSF006181">
    <property type="entry name" value="EbsC_YbaK"/>
    <property type="match status" value="1"/>
</dbReference>
<dbReference type="Proteomes" id="UP000614811">
    <property type="component" value="Unassembled WGS sequence"/>
</dbReference>
<evidence type="ECO:0000259" key="5">
    <source>
        <dbReference type="Pfam" id="PF04073"/>
    </source>
</evidence>
<accession>A0A918S542</accession>
<sequence>MTPAIDLANNNNIDHQVHSYEHDASAASYGEEAAIELGIDPSQVFKTLVVETNAGELLVAVVPVSHQLNLKSLAKAAKAKRCDMADKSKVQRTTGYILGGVSPLGQKKLLRTFIDVSAQSYATIFVSAGRRGLEIELSPADLASLTNAHFTRLT</sequence>
<dbReference type="RefSeq" id="WP_189402975.1">
    <property type="nucleotide sequence ID" value="NZ_BMXA01000010.1"/>
</dbReference>
<dbReference type="PANTHER" id="PTHR30411">
    <property type="entry name" value="CYTOPLASMIC PROTEIN"/>
    <property type="match status" value="1"/>
</dbReference>
<reference evidence="6" key="1">
    <citation type="journal article" date="2014" name="Int. J. Syst. Evol. Microbiol.">
        <title>Complete genome sequence of Corynebacterium casei LMG S-19264T (=DSM 44701T), isolated from a smear-ripened cheese.</title>
        <authorList>
            <consortium name="US DOE Joint Genome Institute (JGI-PGF)"/>
            <person name="Walter F."/>
            <person name="Albersmeier A."/>
            <person name="Kalinowski J."/>
            <person name="Ruckert C."/>
        </authorList>
    </citation>
    <scope>NUCLEOTIDE SEQUENCE</scope>
    <source>
        <strain evidence="6">KCTC 12711</strain>
    </source>
</reference>
<comment type="caution">
    <text evidence="6">The sequence shown here is derived from an EMBL/GenBank/DDBJ whole genome shotgun (WGS) entry which is preliminary data.</text>
</comment>
<dbReference type="GO" id="GO:0002161">
    <property type="term" value="F:aminoacyl-tRNA deacylase activity"/>
    <property type="evidence" value="ECO:0007669"/>
    <property type="project" value="InterPro"/>
</dbReference>
<evidence type="ECO:0000256" key="4">
    <source>
        <dbReference type="PIRNR" id="PIRNR006181"/>
    </source>
</evidence>
<keyword evidence="2 4" id="KW-0648">Protein biosynthesis</keyword>
<dbReference type="Gene3D" id="3.90.960.10">
    <property type="entry name" value="YbaK/aminoacyl-tRNA synthetase-associated domain"/>
    <property type="match status" value="1"/>
</dbReference>
<evidence type="ECO:0000313" key="6">
    <source>
        <dbReference type="EMBL" id="GHA21778.1"/>
    </source>
</evidence>
<protein>
    <recommendedName>
        <fullName evidence="4">Cys-tRNA(Pro)/Cys-tRNA(Cys) deacylase</fullName>
        <ecNumber evidence="4">4.2.-.-</ecNumber>
    </recommendedName>
</protein>
<dbReference type="GO" id="GO:0016829">
    <property type="term" value="F:lyase activity"/>
    <property type="evidence" value="ECO:0007669"/>
    <property type="project" value="UniProtKB-KW"/>
</dbReference>
<organism evidence="6 7">
    <name type="scientific">Arenicella chitinivorans</name>
    <dbReference type="NCBI Taxonomy" id="1329800"/>
    <lineage>
        <taxon>Bacteria</taxon>
        <taxon>Pseudomonadati</taxon>
        <taxon>Pseudomonadota</taxon>
        <taxon>Gammaproteobacteria</taxon>
        <taxon>Arenicellales</taxon>
        <taxon>Arenicellaceae</taxon>
        <taxon>Arenicella</taxon>
    </lineage>
</organism>
<dbReference type="InterPro" id="IPR004369">
    <property type="entry name" value="Prolyl-tRNA_editing_YbaK/EbsC"/>
</dbReference>
<evidence type="ECO:0000256" key="3">
    <source>
        <dbReference type="ARBA" id="ARBA00023239"/>
    </source>
</evidence>
<evidence type="ECO:0000313" key="7">
    <source>
        <dbReference type="Proteomes" id="UP000614811"/>
    </source>
</evidence>
<keyword evidence="3 4" id="KW-0456">Lyase</keyword>
<dbReference type="EMBL" id="BMXA01000010">
    <property type="protein sequence ID" value="GHA21778.1"/>
    <property type="molecule type" value="Genomic_DNA"/>
</dbReference>
<keyword evidence="7" id="KW-1185">Reference proteome</keyword>
<gene>
    <name evidence="6" type="ORF">GCM10008090_34620</name>
</gene>
<dbReference type="GO" id="GO:0006412">
    <property type="term" value="P:translation"/>
    <property type="evidence" value="ECO:0007669"/>
    <property type="project" value="UniProtKB-KW"/>
</dbReference>
<reference evidence="6" key="2">
    <citation type="submission" date="2020-09" db="EMBL/GenBank/DDBJ databases">
        <authorList>
            <person name="Sun Q."/>
            <person name="Kim S."/>
        </authorList>
    </citation>
    <scope>NUCLEOTIDE SEQUENCE</scope>
    <source>
        <strain evidence="6">KCTC 12711</strain>
    </source>
</reference>
<dbReference type="InterPro" id="IPR036754">
    <property type="entry name" value="YbaK/aa-tRNA-synt-asso_dom_sf"/>
</dbReference>
<proteinExistence type="inferred from homology"/>
<name>A0A918S542_9GAMM</name>
<dbReference type="SUPFAM" id="SSF55826">
    <property type="entry name" value="YbaK/ProRS associated domain"/>
    <property type="match status" value="1"/>
</dbReference>
<dbReference type="PANTHER" id="PTHR30411:SF0">
    <property type="entry name" value="CYS-TRNA(PRO)_CYS-TRNA(CYS) DEACYLASE YBAK"/>
    <property type="match status" value="1"/>
</dbReference>
<evidence type="ECO:0000256" key="1">
    <source>
        <dbReference type="ARBA" id="ARBA00009798"/>
    </source>
</evidence>
<dbReference type="Pfam" id="PF04073">
    <property type="entry name" value="tRNA_edit"/>
    <property type="match status" value="1"/>
</dbReference>
<feature type="domain" description="YbaK/aminoacyl-tRNA synthetase-associated" evidence="5">
    <location>
        <begin position="28"/>
        <end position="144"/>
    </location>
</feature>
<comment type="similarity">
    <text evidence="1 4">Belongs to the prolyl-tRNA editing family. YbaK/EbsC subfamily.</text>
</comment>